<dbReference type="GO" id="GO:0009253">
    <property type="term" value="P:peptidoglycan catabolic process"/>
    <property type="evidence" value="ECO:0007669"/>
    <property type="project" value="InterPro"/>
</dbReference>
<comment type="similarity">
    <text evidence="7">Belongs to the glycosyl hydrolase 24 family.</text>
</comment>
<dbReference type="GO" id="GO:0016998">
    <property type="term" value="P:cell wall macromolecule catabolic process"/>
    <property type="evidence" value="ECO:0007669"/>
    <property type="project" value="InterPro"/>
</dbReference>
<sequence length="150" mass="16215">MNYSKDGLSLTESFEGCRLTSYQDQVGVWTIGYGHTKGVGPGMTCDQAQAEQWLLDDVADAETAVNKLVHIAMSQEEFDALVDFTFNLGIGNFSKSTLLAKLNARDIQGAADEFEKWDRAGGVEVAGLLRRRQAEKALFSLGADFTGGAA</sequence>
<evidence type="ECO:0000256" key="3">
    <source>
        <dbReference type="ARBA" id="ARBA00022638"/>
    </source>
</evidence>
<dbReference type="EC" id="3.2.1.17" evidence="7"/>
<dbReference type="Pfam" id="PF00959">
    <property type="entry name" value="Phage_lysozyme"/>
    <property type="match status" value="1"/>
</dbReference>
<evidence type="ECO:0000256" key="2">
    <source>
        <dbReference type="ARBA" id="ARBA00022529"/>
    </source>
</evidence>
<evidence type="ECO:0000256" key="1">
    <source>
        <dbReference type="ARBA" id="ARBA00000632"/>
    </source>
</evidence>
<keyword evidence="5" id="KW-1035">Host cytoplasm</keyword>
<dbReference type="InterPro" id="IPR002196">
    <property type="entry name" value="Glyco_hydro_24"/>
</dbReference>
<evidence type="ECO:0000313" key="8">
    <source>
        <dbReference type="EMBL" id="VWC96143.1"/>
    </source>
</evidence>
<proteinExistence type="inferred from homology"/>
<evidence type="ECO:0000313" key="9">
    <source>
        <dbReference type="Proteomes" id="UP000494110"/>
    </source>
</evidence>
<dbReference type="InterPro" id="IPR023347">
    <property type="entry name" value="Lysozyme_dom_sf"/>
</dbReference>
<name>A0A6P2WLD1_BURL3</name>
<dbReference type="InterPro" id="IPR023346">
    <property type="entry name" value="Lysozyme-like_dom_sf"/>
</dbReference>
<keyword evidence="6 7" id="KW-0326">Glycosidase</keyword>
<dbReference type="GO" id="GO:0003796">
    <property type="term" value="F:lysozyme activity"/>
    <property type="evidence" value="ECO:0007669"/>
    <property type="project" value="UniProtKB-EC"/>
</dbReference>
<reference evidence="8 9" key="1">
    <citation type="submission" date="2019-09" db="EMBL/GenBank/DDBJ databases">
        <authorList>
            <person name="Depoorter E."/>
        </authorList>
    </citation>
    <scope>NUCLEOTIDE SEQUENCE [LARGE SCALE GENOMIC DNA]</scope>
    <source>
        <strain evidence="8">R-39750</strain>
    </source>
</reference>
<keyword evidence="4 7" id="KW-0378">Hydrolase</keyword>
<evidence type="ECO:0000256" key="5">
    <source>
        <dbReference type="ARBA" id="ARBA00023200"/>
    </source>
</evidence>
<accession>A0A6P2WLD1</accession>
<evidence type="ECO:0000256" key="6">
    <source>
        <dbReference type="ARBA" id="ARBA00023295"/>
    </source>
</evidence>
<dbReference type="CDD" id="cd00737">
    <property type="entry name" value="lyz_endolysin_autolysin"/>
    <property type="match status" value="1"/>
</dbReference>
<dbReference type="AlphaFoldDB" id="A0A6P2WLD1"/>
<keyword evidence="2 7" id="KW-0929">Antimicrobial</keyword>
<dbReference type="InterPro" id="IPR034690">
    <property type="entry name" value="Endolysin_T4_type"/>
</dbReference>
<gene>
    <name evidence="8" type="ORF">BLA39750_02238</name>
</gene>
<protein>
    <recommendedName>
        <fullName evidence="7">Lysozyme</fullName>
        <ecNumber evidence="7">3.2.1.17</ecNumber>
    </recommendedName>
</protein>
<dbReference type="PANTHER" id="PTHR38107">
    <property type="match status" value="1"/>
</dbReference>
<dbReference type="EMBL" id="CABVQN010000008">
    <property type="protein sequence ID" value="VWC96143.1"/>
    <property type="molecule type" value="Genomic_DNA"/>
</dbReference>
<dbReference type="InterPro" id="IPR051018">
    <property type="entry name" value="Bacteriophage_GH24"/>
</dbReference>
<evidence type="ECO:0000256" key="7">
    <source>
        <dbReference type="RuleBase" id="RU003788"/>
    </source>
</evidence>
<keyword evidence="3 7" id="KW-0081">Bacteriolytic enzyme</keyword>
<dbReference type="InterPro" id="IPR033907">
    <property type="entry name" value="Endolysin_autolysin"/>
</dbReference>
<dbReference type="GO" id="GO:0042742">
    <property type="term" value="P:defense response to bacterium"/>
    <property type="evidence" value="ECO:0007669"/>
    <property type="project" value="UniProtKB-KW"/>
</dbReference>
<dbReference type="Gene3D" id="1.10.530.40">
    <property type="match status" value="1"/>
</dbReference>
<evidence type="ECO:0000256" key="4">
    <source>
        <dbReference type="ARBA" id="ARBA00022801"/>
    </source>
</evidence>
<dbReference type="PANTHER" id="PTHR38107:SF3">
    <property type="entry name" value="LYSOZYME RRRD-RELATED"/>
    <property type="match status" value="1"/>
</dbReference>
<comment type="catalytic activity">
    <reaction evidence="1 7">
        <text>Hydrolysis of (1-&gt;4)-beta-linkages between N-acetylmuramic acid and N-acetyl-D-glucosamine residues in a peptidoglycan and between N-acetyl-D-glucosamine residues in chitodextrins.</text>
        <dbReference type="EC" id="3.2.1.17"/>
    </reaction>
</comment>
<dbReference type="Proteomes" id="UP000494110">
    <property type="component" value="Unassembled WGS sequence"/>
</dbReference>
<dbReference type="RefSeq" id="WP_175012215.1">
    <property type="nucleotide sequence ID" value="NZ_CABVQN010000008.1"/>
</dbReference>
<dbReference type="HAMAP" id="MF_04110">
    <property type="entry name" value="ENDOLYSIN_T4"/>
    <property type="match status" value="1"/>
</dbReference>
<dbReference type="GO" id="GO:0031640">
    <property type="term" value="P:killing of cells of another organism"/>
    <property type="evidence" value="ECO:0007669"/>
    <property type="project" value="UniProtKB-KW"/>
</dbReference>
<organism evidence="8 9">
    <name type="scientific">Burkholderia lata (strain ATCC 17760 / DSM 23089 / LMG 22485 / NCIMB 9086 / R18194 / 383)</name>
    <dbReference type="NCBI Taxonomy" id="482957"/>
    <lineage>
        <taxon>Bacteria</taxon>
        <taxon>Pseudomonadati</taxon>
        <taxon>Pseudomonadota</taxon>
        <taxon>Betaproteobacteria</taxon>
        <taxon>Burkholderiales</taxon>
        <taxon>Burkholderiaceae</taxon>
        <taxon>Burkholderia</taxon>
        <taxon>Burkholderia cepacia complex</taxon>
    </lineage>
</organism>
<dbReference type="SUPFAM" id="SSF53955">
    <property type="entry name" value="Lysozyme-like"/>
    <property type="match status" value="1"/>
</dbReference>